<dbReference type="EMBL" id="AP024086">
    <property type="protein sequence ID" value="BCL61978.1"/>
    <property type="molecule type" value="Genomic_DNA"/>
</dbReference>
<organism evidence="1 2">
    <name type="scientific">Desulfomarina profundi</name>
    <dbReference type="NCBI Taxonomy" id="2772557"/>
    <lineage>
        <taxon>Bacteria</taxon>
        <taxon>Pseudomonadati</taxon>
        <taxon>Thermodesulfobacteriota</taxon>
        <taxon>Desulfobulbia</taxon>
        <taxon>Desulfobulbales</taxon>
        <taxon>Desulfobulbaceae</taxon>
        <taxon>Desulfomarina</taxon>
    </lineage>
</organism>
<gene>
    <name evidence="1" type="ORF">DGMP_26710</name>
</gene>
<dbReference type="KEGG" id="dbk:DGMP_26710"/>
<dbReference type="RefSeq" id="WP_228854382.1">
    <property type="nucleotide sequence ID" value="NZ_AP024086.1"/>
</dbReference>
<name>A0A8D5FIH1_9BACT</name>
<evidence type="ECO:0000313" key="1">
    <source>
        <dbReference type="EMBL" id="BCL61978.1"/>
    </source>
</evidence>
<dbReference type="AlphaFoldDB" id="A0A8D5FIH1"/>
<dbReference type="Proteomes" id="UP000826725">
    <property type="component" value="Chromosome"/>
</dbReference>
<sequence length="231" mass="26787">MTRLAININGTLAKSNLNELKVILDHDFVVSNISTNDEWNLIISQALFKSVYCRSVDIFQDSLYKFVKDILGKLDLNDSKLVYGISGKRLKSFLATSNPKQNIEEYLFSTLGYRLKQLRDYAINLQMPLTQEVETIIQTRNIIVHKNGRADEKLLKLYKNTKNDLIVPKIIQNTVQLDRSVTYKSIELLSDTICGIENVLNAKYDIEWTYIEKKFIGNPLEFFDWIQKPQE</sequence>
<protein>
    <recommendedName>
        <fullName evidence="3">RiboL-PSP-HEPN domain-containing protein</fullName>
    </recommendedName>
</protein>
<proteinExistence type="predicted"/>
<accession>A0A8D5FIH1</accession>
<evidence type="ECO:0008006" key="3">
    <source>
        <dbReference type="Google" id="ProtNLM"/>
    </source>
</evidence>
<reference evidence="1" key="1">
    <citation type="submission" date="2020-09" db="EMBL/GenBank/DDBJ databases">
        <title>Desulfogranum mesoprofundum gen. nov., sp. nov., a novel mesophilic, sulfate-reducing chemolithoautotroph isolated from a deep-sea hydrothermal vent chimney in the Suiyo Seamount.</title>
        <authorList>
            <person name="Hashimoto Y."/>
            <person name="Nakagawa S."/>
        </authorList>
    </citation>
    <scope>NUCLEOTIDE SEQUENCE</scope>
    <source>
        <strain evidence="1">KT2</strain>
    </source>
</reference>
<evidence type="ECO:0000313" key="2">
    <source>
        <dbReference type="Proteomes" id="UP000826725"/>
    </source>
</evidence>
<keyword evidence="2" id="KW-1185">Reference proteome</keyword>